<proteinExistence type="predicted"/>
<dbReference type="Proteomes" id="UP001528411">
    <property type="component" value="Unassembled WGS sequence"/>
</dbReference>
<reference evidence="2 3" key="1">
    <citation type="submission" date="2023-01" db="EMBL/GenBank/DDBJ databases">
        <title>Psychrosphaera sp. nov., isolated from marine algae.</title>
        <authorList>
            <person name="Bayburt H."/>
            <person name="Choi B.J."/>
            <person name="Kim J.M."/>
            <person name="Choi D.G."/>
            <person name="Jeon C.O."/>
        </authorList>
    </citation>
    <scope>NUCLEOTIDE SEQUENCE [LARGE SCALE GENOMIC DNA]</scope>
    <source>
        <strain evidence="2 3">G1-22</strain>
    </source>
</reference>
<dbReference type="PANTHER" id="PTHR43112:SF3">
    <property type="entry name" value="FERREDOXIN-2, CHLOROPLASTIC"/>
    <property type="match status" value="1"/>
</dbReference>
<dbReference type="PROSITE" id="PS00197">
    <property type="entry name" value="2FE2S_FER_1"/>
    <property type="match status" value="1"/>
</dbReference>
<feature type="domain" description="2Fe-2S ferredoxin-type" evidence="1">
    <location>
        <begin position="2"/>
        <end position="97"/>
    </location>
</feature>
<dbReference type="InterPro" id="IPR006058">
    <property type="entry name" value="2Fe2S_fd_BS"/>
</dbReference>
<dbReference type="Pfam" id="PF00111">
    <property type="entry name" value="Fer2"/>
    <property type="match status" value="1"/>
</dbReference>
<evidence type="ECO:0000313" key="2">
    <source>
        <dbReference type="EMBL" id="MDC2890301.1"/>
    </source>
</evidence>
<comment type="caution">
    <text evidence="2">The sequence shown here is derived from an EMBL/GenBank/DDBJ whole genome shotgun (WGS) entry which is preliminary data.</text>
</comment>
<evidence type="ECO:0000313" key="3">
    <source>
        <dbReference type="Proteomes" id="UP001528411"/>
    </source>
</evidence>
<evidence type="ECO:0000259" key="1">
    <source>
        <dbReference type="PROSITE" id="PS51085"/>
    </source>
</evidence>
<dbReference type="EMBL" id="JAQOMS010000002">
    <property type="protein sequence ID" value="MDC2890301.1"/>
    <property type="molecule type" value="Genomic_DNA"/>
</dbReference>
<dbReference type="CDD" id="cd00207">
    <property type="entry name" value="fer2"/>
    <property type="match status" value="1"/>
</dbReference>
<dbReference type="RefSeq" id="WP_215962569.1">
    <property type="nucleotide sequence ID" value="NZ_JAQOMS010000002.1"/>
</dbReference>
<protein>
    <submittedName>
        <fullName evidence="2">2Fe-2S iron-sulfur cluster-binding protein</fullName>
    </submittedName>
</protein>
<accession>A0ABT5FGY7</accession>
<organism evidence="2 3">
    <name type="scientific">Psychrosphaera algicola</name>
    <dbReference type="NCBI Taxonomy" id="3023714"/>
    <lineage>
        <taxon>Bacteria</taxon>
        <taxon>Pseudomonadati</taxon>
        <taxon>Pseudomonadota</taxon>
        <taxon>Gammaproteobacteria</taxon>
        <taxon>Alteromonadales</taxon>
        <taxon>Pseudoalteromonadaceae</taxon>
        <taxon>Psychrosphaera</taxon>
    </lineage>
</organism>
<keyword evidence="3" id="KW-1185">Reference proteome</keyword>
<dbReference type="InterPro" id="IPR001041">
    <property type="entry name" value="2Fe-2S_ferredoxin-type"/>
</dbReference>
<name>A0ABT5FGY7_9GAMM</name>
<sequence length="97" mass="10822">MTKVTIQPNNIEFDVAVGETILEAAERNSIEFPYRCRQGVCTACVCKTLSGEVSYGDRDPESLSLTMGTDPDNPQKYTYSCIGYPLTDMVLHHPFIK</sequence>
<dbReference type="PROSITE" id="PS51085">
    <property type="entry name" value="2FE2S_FER_2"/>
    <property type="match status" value="1"/>
</dbReference>
<gene>
    <name evidence="2" type="ORF">PN838_18010</name>
</gene>
<dbReference type="PANTHER" id="PTHR43112">
    <property type="entry name" value="FERREDOXIN"/>
    <property type="match status" value="1"/>
</dbReference>